<dbReference type="RefSeq" id="WP_264396630.1">
    <property type="nucleotide sequence ID" value="NZ_JBAMYB010000006.1"/>
</dbReference>
<sequence length="173" mass="18306">MAIFALFGGFITNISPPEHSVSTGFASIIALILFLLIVFTRAGQKLTDGVRRRWLQVAVSCGVAAFVLLLIYLPMKDALAFTMPSSGQEFIGGFWLSADAIAAAQKQQVTDPADILGLFGPSSLLQVWPPASHWLAVVSLYFLYVLSVCAVLGAIFALSEGIGDTTAGEIPAA</sequence>
<keyword evidence="1" id="KW-0812">Transmembrane</keyword>
<accession>A0ABU8CL08</accession>
<proteinExistence type="predicted"/>
<keyword evidence="1" id="KW-0472">Membrane</keyword>
<feature type="transmembrane region" description="Helical" evidence="1">
    <location>
        <begin position="20"/>
        <end position="42"/>
    </location>
</feature>
<keyword evidence="1" id="KW-1133">Transmembrane helix</keyword>
<evidence type="ECO:0000256" key="1">
    <source>
        <dbReference type="SAM" id="Phobius"/>
    </source>
</evidence>
<name>A0ABU8CL08_9HYPH</name>
<protein>
    <submittedName>
        <fullName evidence="2">Uncharacterized protein</fullName>
    </submittedName>
</protein>
<gene>
    <name evidence="2" type="ORF">V8Q02_12750</name>
</gene>
<dbReference type="Proteomes" id="UP001531129">
    <property type="component" value="Unassembled WGS sequence"/>
</dbReference>
<keyword evidence="3" id="KW-1185">Reference proteome</keyword>
<evidence type="ECO:0000313" key="3">
    <source>
        <dbReference type="Proteomes" id="UP001531129"/>
    </source>
</evidence>
<feature type="transmembrane region" description="Helical" evidence="1">
    <location>
        <begin position="134"/>
        <end position="158"/>
    </location>
</feature>
<feature type="transmembrane region" description="Helical" evidence="1">
    <location>
        <begin position="54"/>
        <end position="75"/>
    </location>
</feature>
<evidence type="ECO:0000313" key="2">
    <source>
        <dbReference type="EMBL" id="MEI1248873.1"/>
    </source>
</evidence>
<reference evidence="2 3" key="1">
    <citation type="submission" date="2024-01" db="EMBL/GenBank/DDBJ databases">
        <title>Draft genome sequences of three bacterial strains isolated from Acacia saligna represent a potential new species within the genus Rhizobium.</title>
        <authorList>
            <person name="Tambong J.T."/>
            <person name="Mnasri B."/>
        </authorList>
    </citation>
    <scope>NUCLEOTIDE SEQUENCE [LARGE SCALE GENOMIC DNA]</scope>
    <source>
        <strain evidence="2 3">1AS12I</strain>
    </source>
</reference>
<dbReference type="EMBL" id="JBAMYC010000006">
    <property type="protein sequence ID" value="MEI1248873.1"/>
    <property type="molecule type" value="Genomic_DNA"/>
</dbReference>
<organism evidence="2 3">
    <name type="scientific">Rhizobium aouanii</name>
    <dbReference type="NCBI Taxonomy" id="3118145"/>
    <lineage>
        <taxon>Bacteria</taxon>
        <taxon>Pseudomonadati</taxon>
        <taxon>Pseudomonadota</taxon>
        <taxon>Alphaproteobacteria</taxon>
        <taxon>Hyphomicrobiales</taxon>
        <taxon>Rhizobiaceae</taxon>
        <taxon>Rhizobium/Agrobacterium group</taxon>
        <taxon>Rhizobium</taxon>
    </lineage>
</organism>
<comment type="caution">
    <text evidence="2">The sequence shown here is derived from an EMBL/GenBank/DDBJ whole genome shotgun (WGS) entry which is preliminary data.</text>
</comment>